<proteinExistence type="predicted"/>
<sequence length="32" mass="3683">MAQNSSCLKRPNILITGTPSTGRRLRRIPRWC</sequence>
<evidence type="ECO:0000313" key="2">
    <source>
        <dbReference type="EMBL" id="WMV41575.1"/>
    </source>
</evidence>
<evidence type="ECO:0000256" key="1">
    <source>
        <dbReference type="SAM" id="MobiDB-lite"/>
    </source>
</evidence>
<feature type="region of interest" description="Disordered" evidence="1">
    <location>
        <begin position="1"/>
        <end position="20"/>
    </location>
</feature>
<evidence type="ECO:0000313" key="3">
    <source>
        <dbReference type="Proteomes" id="UP001234989"/>
    </source>
</evidence>
<reference evidence="2" key="1">
    <citation type="submission" date="2023-08" db="EMBL/GenBank/DDBJ databases">
        <title>A de novo genome assembly of Solanum verrucosum Schlechtendal, a Mexican diploid species geographically isolated from the other diploid A-genome species in potato relatives.</title>
        <authorList>
            <person name="Hosaka K."/>
        </authorList>
    </citation>
    <scope>NUCLEOTIDE SEQUENCE</scope>
    <source>
        <tissue evidence="2">Young leaves</tissue>
    </source>
</reference>
<organism evidence="2 3">
    <name type="scientific">Solanum verrucosum</name>
    <dbReference type="NCBI Taxonomy" id="315347"/>
    <lineage>
        <taxon>Eukaryota</taxon>
        <taxon>Viridiplantae</taxon>
        <taxon>Streptophyta</taxon>
        <taxon>Embryophyta</taxon>
        <taxon>Tracheophyta</taxon>
        <taxon>Spermatophyta</taxon>
        <taxon>Magnoliopsida</taxon>
        <taxon>eudicotyledons</taxon>
        <taxon>Gunneridae</taxon>
        <taxon>Pentapetalae</taxon>
        <taxon>asterids</taxon>
        <taxon>lamiids</taxon>
        <taxon>Solanales</taxon>
        <taxon>Solanaceae</taxon>
        <taxon>Solanoideae</taxon>
        <taxon>Solaneae</taxon>
        <taxon>Solanum</taxon>
    </lineage>
</organism>
<dbReference type="Proteomes" id="UP001234989">
    <property type="component" value="Chromosome 8"/>
</dbReference>
<dbReference type="AlphaFoldDB" id="A0AAF0U8Z8"/>
<gene>
    <name evidence="2" type="ORF">MTR67_034960</name>
</gene>
<protein>
    <submittedName>
        <fullName evidence="2">Uncharacterized protein</fullName>
    </submittedName>
</protein>
<keyword evidence="3" id="KW-1185">Reference proteome</keyword>
<name>A0AAF0U8Z8_SOLVR</name>
<accession>A0AAF0U8Z8</accession>
<dbReference type="EMBL" id="CP133619">
    <property type="protein sequence ID" value="WMV41575.1"/>
    <property type="molecule type" value="Genomic_DNA"/>
</dbReference>